<proteinExistence type="predicted"/>
<feature type="compositionally biased region" description="Acidic residues" evidence="5">
    <location>
        <begin position="308"/>
        <end position="326"/>
    </location>
</feature>
<feature type="compositionally biased region" description="Polar residues" evidence="5">
    <location>
        <begin position="293"/>
        <end position="307"/>
    </location>
</feature>
<accession>A0A1V8SD33</accession>
<feature type="compositionally biased region" description="Gly residues" evidence="5">
    <location>
        <begin position="524"/>
        <end position="537"/>
    </location>
</feature>
<feature type="region of interest" description="Disordered" evidence="5">
    <location>
        <begin position="131"/>
        <end position="191"/>
    </location>
</feature>
<dbReference type="InterPro" id="IPR045072">
    <property type="entry name" value="MKRN-like"/>
</dbReference>
<sequence>MAARSPPRHNGDFDMPHTNGARRGRGSGLSKRADTSHVPCKFYLQGQCQAGRMCPFSHDLESITRPMPCKYFAKGHCKFGTKCSLLHITPDGMVMNRRYAPPPQQYPSGGQGQGVMYAQAPPGLLSMQALGQRSNGNGETAQEDGANWQYGGQNGYDVPQLDYSSSSPQYGSPTQAEHFGSPPQHKGLSVLDAPLPSSFDSNGISMAARNGPFAASVPSRFGIESPPSSLPHHKSHLRSVALRDLHTSAFGNDRSTLDSVLAGSSPPSGNDEPLSFPKRILHSERLQANRHLISSSVGTHLPTTSFEYSDDSDDDGNELTDREEDLLPASLRDLIPENRPRRTSRGNGVHPTESTTPAIFLAAQRRTLSSNTTPQESKVGSPAFPTSSSPSRYSGIFGAQQRTTSSDFIGSPLRNTGFPNPITTHLNGDRSPTVSSPTNSSTMSGLTADLQRAKLSMPIRGLSNGTASNGASGRQSLDRNLSSTSVGRGRIDEEAEEEQLFDMDEVVGAPAIRERTRIPPTSNGVGGFGPIGGMRGK</sequence>
<evidence type="ECO:0000256" key="3">
    <source>
        <dbReference type="ARBA" id="ARBA00022833"/>
    </source>
</evidence>
<dbReference type="SUPFAM" id="SSF90229">
    <property type="entry name" value="CCCH zinc finger"/>
    <property type="match status" value="1"/>
</dbReference>
<organism evidence="7 8">
    <name type="scientific">Cryoendolithus antarcticus</name>
    <dbReference type="NCBI Taxonomy" id="1507870"/>
    <lineage>
        <taxon>Eukaryota</taxon>
        <taxon>Fungi</taxon>
        <taxon>Dikarya</taxon>
        <taxon>Ascomycota</taxon>
        <taxon>Pezizomycotina</taxon>
        <taxon>Dothideomycetes</taxon>
        <taxon>Dothideomycetidae</taxon>
        <taxon>Cladosporiales</taxon>
        <taxon>Cladosporiaceae</taxon>
        <taxon>Cryoendolithus</taxon>
    </lineage>
</organism>
<feature type="compositionally biased region" description="Low complexity" evidence="5">
    <location>
        <begin position="431"/>
        <end position="444"/>
    </location>
</feature>
<dbReference type="PANTHER" id="PTHR11224:SF10">
    <property type="entry name" value="IP09428P-RELATED"/>
    <property type="match status" value="1"/>
</dbReference>
<dbReference type="AlphaFoldDB" id="A0A1V8SD33"/>
<evidence type="ECO:0000313" key="7">
    <source>
        <dbReference type="EMBL" id="OQN96979.1"/>
    </source>
</evidence>
<dbReference type="Gene3D" id="4.10.1000.10">
    <property type="entry name" value="Zinc finger, CCCH-type"/>
    <property type="match status" value="1"/>
</dbReference>
<dbReference type="InterPro" id="IPR000571">
    <property type="entry name" value="Znf_CCCH"/>
</dbReference>
<feature type="compositionally biased region" description="Polar residues" evidence="5">
    <location>
        <begin position="162"/>
        <end position="175"/>
    </location>
</feature>
<evidence type="ECO:0000259" key="6">
    <source>
        <dbReference type="PROSITE" id="PS50103"/>
    </source>
</evidence>
<dbReference type="GO" id="GO:0000209">
    <property type="term" value="P:protein polyubiquitination"/>
    <property type="evidence" value="ECO:0007669"/>
    <property type="project" value="InterPro"/>
</dbReference>
<dbReference type="PROSITE" id="PS50103">
    <property type="entry name" value="ZF_C3H1"/>
    <property type="match status" value="2"/>
</dbReference>
<dbReference type="GO" id="GO:0061630">
    <property type="term" value="F:ubiquitin protein ligase activity"/>
    <property type="evidence" value="ECO:0007669"/>
    <property type="project" value="InterPro"/>
</dbReference>
<feature type="zinc finger region" description="C3H1-type" evidence="4">
    <location>
        <begin position="34"/>
        <end position="61"/>
    </location>
</feature>
<dbReference type="GO" id="GO:0008270">
    <property type="term" value="F:zinc ion binding"/>
    <property type="evidence" value="ECO:0007669"/>
    <property type="project" value="UniProtKB-KW"/>
</dbReference>
<feature type="region of interest" description="Disordered" evidence="5">
    <location>
        <begin position="1"/>
        <end position="33"/>
    </location>
</feature>
<evidence type="ECO:0000256" key="1">
    <source>
        <dbReference type="ARBA" id="ARBA00022723"/>
    </source>
</evidence>
<reference evidence="8" key="1">
    <citation type="submission" date="2017-03" db="EMBL/GenBank/DDBJ databases">
        <title>Genomes of endolithic fungi from Antarctica.</title>
        <authorList>
            <person name="Coleine C."/>
            <person name="Masonjones S."/>
            <person name="Stajich J.E."/>
        </authorList>
    </citation>
    <scope>NUCLEOTIDE SEQUENCE [LARGE SCALE GENOMIC DNA]</scope>
    <source>
        <strain evidence="8">CCFEE 5527</strain>
    </source>
</reference>
<dbReference type="InterPro" id="IPR036855">
    <property type="entry name" value="Znf_CCCH_sf"/>
</dbReference>
<feature type="compositionally biased region" description="Polar residues" evidence="5">
    <location>
        <begin position="463"/>
        <end position="486"/>
    </location>
</feature>
<feature type="region of interest" description="Disordered" evidence="5">
    <location>
        <begin position="252"/>
        <end position="276"/>
    </location>
</feature>
<dbReference type="OrthoDB" id="411372at2759"/>
<dbReference type="EMBL" id="NAJO01000059">
    <property type="protein sequence ID" value="OQN96979.1"/>
    <property type="molecule type" value="Genomic_DNA"/>
</dbReference>
<feature type="domain" description="C3H1-type" evidence="6">
    <location>
        <begin position="34"/>
        <end position="61"/>
    </location>
</feature>
<name>A0A1V8SD33_9PEZI</name>
<dbReference type="InParanoid" id="A0A1V8SD33"/>
<feature type="region of interest" description="Disordered" evidence="5">
    <location>
        <begin position="293"/>
        <end position="356"/>
    </location>
</feature>
<dbReference type="Proteomes" id="UP000192596">
    <property type="component" value="Unassembled WGS sequence"/>
</dbReference>
<feature type="region of interest" description="Disordered" evidence="5">
    <location>
        <begin position="419"/>
        <end position="444"/>
    </location>
</feature>
<feature type="region of interest" description="Disordered" evidence="5">
    <location>
        <begin position="512"/>
        <end position="537"/>
    </location>
</feature>
<evidence type="ECO:0000313" key="8">
    <source>
        <dbReference type="Proteomes" id="UP000192596"/>
    </source>
</evidence>
<evidence type="ECO:0000256" key="5">
    <source>
        <dbReference type="SAM" id="MobiDB-lite"/>
    </source>
</evidence>
<dbReference type="SMART" id="SM00356">
    <property type="entry name" value="ZnF_C3H1"/>
    <property type="match status" value="2"/>
</dbReference>
<feature type="compositionally biased region" description="Polar residues" evidence="5">
    <location>
        <begin position="368"/>
        <end position="392"/>
    </location>
</feature>
<dbReference type="STRING" id="1507870.A0A1V8SD33"/>
<keyword evidence="3 4" id="KW-0862">Zinc</keyword>
<feature type="zinc finger region" description="C3H1-type" evidence="4">
    <location>
        <begin position="63"/>
        <end position="90"/>
    </location>
</feature>
<evidence type="ECO:0000256" key="2">
    <source>
        <dbReference type="ARBA" id="ARBA00022771"/>
    </source>
</evidence>
<keyword evidence="8" id="KW-1185">Reference proteome</keyword>
<feature type="region of interest" description="Disordered" evidence="5">
    <location>
        <begin position="463"/>
        <end position="489"/>
    </location>
</feature>
<dbReference type="PANTHER" id="PTHR11224">
    <property type="entry name" value="MAKORIN-RELATED"/>
    <property type="match status" value="1"/>
</dbReference>
<evidence type="ECO:0000256" key="4">
    <source>
        <dbReference type="PROSITE-ProRule" id="PRU00723"/>
    </source>
</evidence>
<keyword evidence="2 4" id="KW-0863">Zinc-finger</keyword>
<gene>
    <name evidence="7" type="ORF">B0A48_16953</name>
</gene>
<feature type="domain" description="C3H1-type" evidence="6">
    <location>
        <begin position="63"/>
        <end position="90"/>
    </location>
</feature>
<keyword evidence="1 4" id="KW-0479">Metal-binding</keyword>
<comment type="caution">
    <text evidence="7">The sequence shown here is derived from an EMBL/GenBank/DDBJ whole genome shotgun (WGS) entry which is preliminary data.</text>
</comment>
<protein>
    <recommendedName>
        <fullName evidence="6">C3H1-type domain-containing protein</fullName>
    </recommendedName>
</protein>
<feature type="compositionally biased region" description="Polar residues" evidence="5">
    <location>
        <begin position="131"/>
        <end position="140"/>
    </location>
</feature>
<feature type="region of interest" description="Disordered" evidence="5">
    <location>
        <begin position="368"/>
        <end position="395"/>
    </location>
</feature>